<keyword evidence="11" id="KW-1185">Reference proteome</keyword>
<reference evidence="10 11" key="1">
    <citation type="submission" date="2021-05" db="EMBL/GenBank/DDBJ databases">
        <title>Petroleum and Energy Research Collection (APPE): ex situ preservation of microbial diversity associated with the oil industry and exploitation of its biotechnological potential.</title>
        <authorList>
            <person name="Paixao C.T.M."/>
            <person name="Gomes M.B."/>
            <person name="Oliveira V.M."/>
        </authorList>
    </citation>
    <scope>NUCLEOTIDE SEQUENCE [LARGE SCALE GENOMIC DNA]</scope>
    <source>
        <strain evidence="10 11">LIT2</strain>
    </source>
</reference>
<evidence type="ECO:0000256" key="8">
    <source>
        <dbReference type="SAM" id="Phobius"/>
    </source>
</evidence>
<feature type="transmembrane region" description="Helical" evidence="8">
    <location>
        <begin position="328"/>
        <end position="350"/>
    </location>
</feature>
<evidence type="ECO:0000256" key="1">
    <source>
        <dbReference type="ARBA" id="ARBA00004651"/>
    </source>
</evidence>
<protein>
    <submittedName>
        <fullName evidence="10">Glycosyltransferase family 39 protein</fullName>
    </submittedName>
</protein>
<evidence type="ECO:0000256" key="5">
    <source>
        <dbReference type="ARBA" id="ARBA00022692"/>
    </source>
</evidence>
<dbReference type="Pfam" id="PF13231">
    <property type="entry name" value="PMT_2"/>
    <property type="match status" value="1"/>
</dbReference>
<feature type="transmembrane region" description="Helical" evidence="8">
    <location>
        <begin position="269"/>
        <end position="292"/>
    </location>
</feature>
<dbReference type="PANTHER" id="PTHR33908:SF3">
    <property type="entry name" value="UNDECAPRENYL PHOSPHATE-ALPHA-4-AMINO-4-DEOXY-L-ARABINOSE ARABINOSYL TRANSFERASE"/>
    <property type="match status" value="1"/>
</dbReference>
<evidence type="ECO:0000256" key="6">
    <source>
        <dbReference type="ARBA" id="ARBA00022989"/>
    </source>
</evidence>
<feature type="transmembrane region" description="Helical" evidence="8">
    <location>
        <begin position="304"/>
        <end position="322"/>
    </location>
</feature>
<evidence type="ECO:0000256" key="2">
    <source>
        <dbReference type="ARBA" id="ARBA00022475"/>
    </source>
</evidence>
<accession>A0ABS7WYT1</accession>
<dbReference type="InterPro" id="IPR050297">
    <property type="entry name" value="LipidA_mod_glycosyltrf_83"/>
</dbReference>
<dbReference type="EMBL" id="JAGXFD010000001">
    <property type="protein sequence ID" value="MBZ9567790.1"/>
    <property type="molecule type" value="Genomic_DNA"/>
</dbReference>
<comment type="subcellular location">
    <subcellularLocation>
        <location evidence="1">Cell membrane</location>
        <topology evidence="1">Multi-pass membrane protein</topology>
    </subcellularLocation>
</comment>
<evidence type="ECO:0000313" key="10">
    <source>
        <dbReference type="EMBL" id="MBZ9567790.1"/>
    </source>
</evidence>
<keyword evidence="5 8" id="KW-0812">Transmembrane</keyword>
<feature type="transmembrane region" description="Helical" evidence="8">
    <location>
        <begin position="118"/>
        <end position="136"/>
    </location>
</feature>
<dbReference type="PANTHER" id="PTHR33908">
    <property type="entry name" value="MANNOSYLTRANSFERASE YKCB-RELATED"/>
    <property type="match status" value="1"/>
</dbReference>
<evidence type="ECO:0000256" key="7">
    <source>
        <dbReference type="ARBA" id="ARBA00023136"/>
    </source>
</evidence>
<feature type="domain" description="Glycosyltransferase RgtA/B/C/D-like" evidence="9">
    <location>
        <begin position="68"/>
        <end position="226"/>
    </location>
</feature>
<evidence type="ECO:0000256" key="3">
    <source>
        <dbReference type="ARBA" id="ARBA00022676"/>
    </source>
</evidence>
<keyword evidence="6 8" id="KW-1133">Transmembrane helix</keyword>
<keyword evidence="7 8" id="KW-0472">Membrane</keyword>
<evidence type="ECO:0000256" key="4">
    <source>
        <dbReference type="ARBA" id="ARBA00022679"/>
    </source>
</evidence>
<feature type="transmembrane region" description="Helical" evidence="8">
    <location>
        <begin position="73"/>
        <end position="106"/>
    </location>
</feature>
<dbReference type="RefSeq" id="WP_224420802.1">
    <property type="nucleotide sequence ID" value="NZ_JAGXFD010000001.1"/>
</dbReference>
<dbReference type="Proteomes" id="UP001319883">
    <property type="component" value="Unassembled WGS sequence"/>
</dbReference>
<keyword evidence="4" id="KW-0808">Transferase</keyword>
<feature type="transmembrane region" description="Helical" evidence="8">
    <location>
        <begin position="420"/>
        <end position="441"/>
    </location>
</feature>
<keyword evidence="2" id="KW-1003">Cell membrane</keyword>
<dbReference type="InterPro" id="IPR038731">
    <property type="entry name" value="RgtA/B/C-like"/>
</dbReference>
<evidence type="ECO:0000313" key="11">
    <source>
        <dbReference type="Proteomes" id="UP001319883"/>
    </source>
</evidence>
<evidence type="ECO:0000259" key="9">
    <source>
        <dbReference type="Pfam" id="PF13231"/>
    </source>
</evidence>
<keyword evidence="3" id="KW-0328">Glycosyltransferase</keyword>
<feature type="transmembrane region" description="Helical" evidence="8">
    <location>
        <begin position="213"/>
        <end position="233"/>
    </location>
</feature>
<feature type="transmembrane region" description="Helical" evidence="8">
    <location>
        <begin position="396"/>
        <end position="413"/>
    </location>
</feature>
<sequence>MQRPAYLRGKQRMTWLLLLLAATVLLAIGIGLRDPWPADEPRFALNALEMLDTGHFWIPHRGGEPYPDKPPIFMWASAASIALTGSVRLGFLIPSLLGGVGTLVLVMDLCRRLYGRRIAFIAGAALLSTLQFVLQAKAAQIDMLVTFWITLGAYGLLRHALLGPARRWWYIGCVAMGLGVLTKGVGFLPLLMLPAWGLLAWRGRATPLAWKDLGLGLLTVIGTIALWVVPMVLLTTFGDDPTLAAYRDNILLKQTGERYAESWHHLEPWYYYLAKVIPWAWLPLILGLPWLLRVWWHRLRRLDARVLLPLSGLVLLVFFFSLSPGKRGVYMLPGVPLLVLAMAPLIPGLLCKRWVHWLGAALVAVLGTIFLLAGILGALGLPALADLAAEHGVSPWGWWVVLGLSAGALLYALKPRRGMLVFAGWMAVFWVLWSTWGYQILDGTRSPRDMMQQVVGITGPDAWLAMPTFDEEFLLQSRQPTVHFGFKTPKQAQLKRAYAWLKSDPTHRWLFVDQGKQEELSCADLSSARDLGQQNGELWWLIPGTAFADCQGDADAAPLYQAPTTLKAARAGGPAL</sequence>
<organism evidence="10 11">
    <name type="scientific">Modicisalibacter tunisiensis</name>
    <dbReference type="NCBI Taxonomy" id="390637"/>
    <lineage>
        <taxon>Bacteria</taxon>
        <taxon>Pseudomonadati</taxon>
        <taxon>Pseudomonadota</taxon>
        <taxon>Gammaproteobacteria</taxon>
        <taxon>Oceanospirillales</taxon>
        <taxon>Halomonadaceae</taxon>
        <taxon>Modicisalibacter</taxon>
    </lineage>
</organism>
<feature type="transmembrane region" description="Helical" evidence="8">
    <location>
        <begin position="168"/>
        <end position="201"/>
    </location>
</feature>
<comment type="caution">
    <text evidence="10">The sequence shown here is derived from an EMBL/GenBank/DDBJ whole genome shotgun (WGS) entry which is preliminary data.</text>
</comment>
<name>A0ABS7WYT1_9GAMM</name>
<proteinExistence type="predicted"/>
<feature type="transmembrane region" description="Helical" evidence="8">
    <location>
        <begin position="357"/>
        <end position="384"/>
    </location>
</feature>
<gene>
    <name evidence="10" type="ORF">KGQ91_08865</name>
</gene>